<organism evidence="2 3">
    <name type="scientific">Cirrhinus mrigala</name>
    <name type="common">Mrigala</name>
    <dbReference type="NCBI Taxonomy" id="683832"/>
    <lineage>
        <taxon>Eukaryota</taxon>
        <taxon>Metazoa</taxon>
        <taxon>Chordata</taxon>
        <taxon>Craniata</taxon>
        <taxon>Vertebrata</taxon>
        <taxon>Euteleostomi</taxon>
        <taxon>Actinopterygii</taxon>
        <taxon>Neopterygii</taxon>
        <taxon>Teleostei</taxon>
        <taxon>Ostariophysi</taxon>
        <taxon>Cypriniformes</taxon>
        <taxon>Cyprinidae</taxon>
        <taxon>Labeoninae</taxon>
        <taxon>Labeonini</taxon>
        <taxon>Cirrhinus</taxon>
    </lineage>
</organism>
<accession>A0ABD0QM27</accession>
<proteinExistence type="predicted"/>
<name>A0ABD0QM27_CIRMR</name>
<gene>
    <name evidence="2" type="ORF">M9458_018786</name>
</gene>
<keyword evidence="3" id="KW-1185">Reference proteome</keyword>
<dbReference type="Proteomes" id="UP001529510">
    <property type="component" value="Unassembled WGS sequence"/>
</dbReference>
<comment type="caution">
    <text evidence="2">The sequence shown here is derived from an EMBL/GenBank/DDBJ whole genome shotgun (WGS) entry which is preliminary data.</text>
</comment>
<evidence type="ECO:0000313" key="3">
    <source>
        <dbReference type="Proteomes" id="UP001529510"/>
    </source>
</evidence>
<reference evidence="2 3" key="1">
    <citation type="submission" date="2024-05" db="EMBL/GenBank/DDBJ databases">
        <title>Genome sequencing and assembly of Indian major carp, Cirrhinus mrigala (Hamilton, 1822).</title>
        <authorList>
            <person name="Mohindra V."/>
            <person name="Chowdhury L.M."/>
            <person name="Lal K."/>
            <person name="Jena J.K."/>
        </authorList>
    </citation>
    <scope>NUCLEOTIDE SEQUENCE [LARGE SCALE GENOMIC DNA]</scope>
    <source>
        <strain evidence="2">CM1030</strain>
        <tissue evidence="2">Blood</tissue>
    </source>
</reference>
<evidence type="ECO:0000256" key="1">
    <source>
        <dbReference type="SAM" id="MobiDB-lite"/>
    </source>
</evidence>
<feature type="region of interest" description="Disordered" evidence="1">
    <location>
        <begin position="25"/>
        <end position="51"/>
    </location>
</feature>
<dbReference type="AlphaFoldDB" id="A0ABD0QM27"/>
<dbReference type="EMBL" id="JAMKFB020000008">
    <property type="protein sequence ID" value="KAL0187116.1"/>
    <property type="molecule type" value="Genomic_DNA"/>
</dbReference>
<feature type="non-terminal residue" evidence="2">
    <location>
        <position position="51"/>
    </location>
</feature>
<feature type="compositionally biased region" description="Pro residues" evidence="1">
    <location>
        <begin position="25"/>
        <end position="41"/>
    </location>
</feature>
<evidence type="ECO:0000313" key="2">
    <source>
        <dbReference type="EMBL" id="KAL0187116.1"/>
    </source>
</evidence>
<protein>
    <submittedName>
        <fullName evidence="2">Uncharacterized protein</fullName>
    </submittedName>
</protein>
<feature type="non-terminal residue" evidence="2">
    <location>
        <position position="1"/>
    </location>
</feature>
<sequence>LNARTEDLKLNCDDRDFTAAIISIPTPPANTPDESLPPSPAIPGILRNSRS</sequence>